<dbReference type="Proteomes" id="UP001499959">
    <property type="component" value="Unassembled WGS sequence"/>
</dbReference>
<protein>
    <recommendedName>
        <fullName evidence="1">Type 4 fimbrial biogenesis protein PilX N-terminal domain-containing protein</fullName>
    </recommendedName>
</protein>
<name>A0ABP9AP92_9GAMM</name>
<comment type="caution">
    <text evidence="2">The sequence shown here is derived from an EMBL/GenBank/DDBJ whole genome shotgun (WGS) entry which is preliminary data.</text>
</comment>
<keyword evidence="3" id="KW-1185">Reference proteome</keyword>
<accession>A0ABP9AP92</accession>
<dbReference type="Pfam" id="PF14341">
    <property type="entry name" value="PilX_N"/>
    <property type="match status" value="1"/>
</dbReference>
<gene>
    <name evidence="2" type="ORF">GCM10023307_04640</name>
</gene>
<organism evidence="2 3">
    <name type="scientific">Lysobacter hankyongensis</name>
    <dbReference type="NCBI Taxonomy" id="1176535"/>
    <lineage>
        <taxon>Bacteria</taxon>
        <taxon>Pseudomonadati</taxon>
        <taxon>Pseudomonadota</taxon>
        <taxon>Gammaproteobacteria</taxon>
        <taxon>Lysobacterales</taxon>
        <taxon>Lysobacteraceae</taxon>
        <taxon>Lysobacter</taxon>
    </lineage>
</organism>
<evidence type="ECO:0000313" key="3">
    <source>
        <dbReference type="Proteomes" id="UP001499959"/>
    </source>
</evidence>
<reference evidence="3" key="1">
    <citation type="journal article" date="2019" name="Int. J. Syst. Evol. Microbiol.">
        <title>The Global Catalogue of Microorganisms (GCM) 10K type strain sequencing project: providing services to taxonomists for standard genome sequencing and annotation.</title>
        <authorList>
            <consortium name="The Broad Institute Genomics Platform"/>
            <consortium name="The Broad Institute Genome Sequencing Center for Infectious Disease"/>
            <person name="Wu L."/>
            <person name="Ma J."/>
        </authorList>
    </citation>
    <scope>NUCLEOTIDE SEQUENCE [LARGE SCALE GENOMIC DNA]</scope>
    <source>
        <strain evidence="3">JCM 18204</strain>
    </source>
</reference>
<evidence type="ECO:0000259" key="1">
    <source>
        <dbReference type="Pfam" id="PF14341"/>
    </source>
</evidence>
<sequence>MNRRTRHPVAPARRQRGATLVVVLILLLVMTLLGLASLRSTVLEERMTANLLDRSLGFQVAEAGLREAEATLDPLPVFPAAGCNANGHCARPNPTAMERWLDPGFNAWRTGSVFDATTDAPQFIIEEMGEGPNWRDCDRLSPIHPLCLTQRYRVTVRSQQNGRASVLLQTIYAGK</sequence>
<dbReference type="EMBL" id="BAABJE010000001">
    <property type="protein sequence ID" value="GAA4783089.1"/>
    <property type="molecule type" value="Genomic_DNA"/>
</dbReference>
<proteinExistence type="predicted"/>
<feature type="domain" description="Type 4 fimbrial biogenesis protein PilX N-terminal" evidence="1">
    <location>
        <begin position="16"/>
        <end position="66"/>
    </location>
</feature>
<dbReference type="RefSeq" id="WP_345301655.1">
    <property type="nucleotide sequence ID" value="NZ_BAABJE010000001.1"/>
</dbReference>
<dbReference type="InterPro" id="IPR025746">
    <property type="entry name" value="PilX_N_dom"/>
</dbReference>
<evidence type="ECO:0000313" key="2">
    <source>
        <dbReference type="EMBL" id="GAA4783089.1"/>
    </source>
</evidence>